<comment type="caution">
    <text evidence="12">The sequence shown here is derived from an EMBL/GenBank/DDBJ whole genome shotgun (WGS) entry which is preliminary data.</text>
</comment>
<feature type="binding site" evidence="9">
    <location>
        <position position="233"/>
    </location>
    <ligand>
        <name>L-ornithine</name>
        <dbReference type="ChEBI" id="CHEBI:46911"/>
    </ligand>
</feature>
<comment type="pathway">
    <text evidence="7">Amino-acid degradation; L-arginine degradation via ADI pathway; carbamoyl phosphate from L-arginine: step 2/2.</text>
</comment>
<evidence type="ECO:0000256" key="8">
    <source>
        <dbReference type="ARBA" id="ARBA00048772"/>
    </source>
</evidence>
<dbReference type="RefSeq" id="WP_076759774.1">
    <property type="nucleotide sequence ID" value="NZ_JARMMH010000011.1"/>
</dbReference>
<dbReference type="PRINTS" id="PR00102">
    <property type="entry name" value="OTCASE"/>
</dbReference>
<evidence type="ECO:0000256" key="6">
    <source>
        <dbReference type="ARBA" id="ARBA00022679"/>
    </source>
</evidence>
<dbReference type="EC" id="2.1.3.3" evidence="4 9"/>
<evidence type="ECO:0000256" key="5">
    <source>
        <dbReference type="ARBA" id="ARBA00022490"/>
    </source>
</evidence>
<gene>
    <name evidence="12" type="ORF">BW143_04065</name>
</gene>
<dbReference type="NCBIfam" id="TIGR00658">
    <property type="entry name" value="orni_carb_tr"/>
    <property type="match status" value="1"/>
</dbReference>
<evidence type="ECO:0000256" key="7">
    <source>
        <dbReference type="ARBA" id="ARBA00037919"/>
    </source>
</evidence>
<comment type="function">
    <text evidence="1">Reversibly catalyzes the transfer of the carbamoyl group from carbamoyl phosphate (CP) to the N(epsilon) atom of ornithine (ORN) to produce L-citrulline.</text>
</comment>
<dbReference type="EMBL" id="MTJL01000005">
    <property type="protein sequence ID" value="OMI09217.1"/>
    <property type="molecule type" value="Genomic_DNA"/>
</dbReference>
<keyword evidence="5 9" id="KW-0963">Cytoplasm</keyword>
<dbReference type="SUPFAM" id="SSF53671">
    <property type="entry name" value="Aspartate/ornithine carbamoyltransferase"/>
    <property type="match status" value="1"/>
</dbReference>
<keyword evidence="13" id="KW-1185">Reference proteome</keyword>
<evidence type="ECO:0000259" key="10">
    <source>
        <dbReference type="Pfam" id="PF00185"/>
    </source>
</evidence>
<name>A0A1R1QX43_9BACI</name>
<evidence type="ECO:0000256" key="1">
    <source>
        <dbReference type="ARBA" id="ARBA00003822"/>
    </source>
</evidence>
<dbReference type="PANTHER" id="PTHR45753">
    <property type="entry name" value="ORNITHINE CARBAMOYLTRANSFERASE, MITOCHONDRIAL"/>
    <property type="match status" value="1"/>
</dbReference>
<dbReference type="InterPro" id="IPR006131">
    <property type="entry name" value="Asp_carbamoyltransf_Asp/Orn-bd"/>
</dbReference>
<accession>A0A1R1S1P8</accession>
<evidence type="ECO:0000256" key="2">
    <source>
        <dbReference type="ARBA" id="ARBA00004496"/>
    </source>
</evidence>
<evidence type="ECO:0000256" key="4">
    <source>
        <dbReference type="ARBA" id="ARBA00013007"/>
    </source>
</evidence>
<dbReference type="InterPro" id="IPR006130">
    <property type="entry name" value="Asp/Orn_carbamoylTrfase"/>
</dbReference>
<dbReference type="FunFam" id="3.40.50.1370:FF:000004">
    <property type="entry name" value="Ornithine carbamoyltransferase"/>
    <property type="match status" value="1"/>
</dbReference>
<dbReference type="InterPro" id="IPR036901">
    <property type="entry name" value="Asp/Orn_carbamoylTrfase_sf"/>
</dbReference>
<feature type="binding site" evidence="9">
    <location>
        <position position="169"/>
    </location>
    <ligand>
        <name>L-ornithine</name>
        <dbReference type="ChEBI" id="CHEBI:46911"/>
    </ligand>
</feature>
<protein>
    <recommendedName>
        <fullName evidence="4 9">Ornithine carbamoyltransferase</fullName>
        <shortName evidence="9">OTCase</shortName>
        <ecNumber evidence="4 9">2.1.3.3</ecNumber>
    </recommendedName>
</protein>
<dbReference type="InterPro" id="IPR002292">
    <property type="entry name" value="Orn/put_carbamltrans"/>
</dbReference>
<feature type="binding site" evidence="9">
    <location>
        <begin position="274"/>
        <end position="275"/>
    </location>
    <ligand>
        <name>carbamoyl phosphate</name>
        <dbReference type="ChEBI" id="CHEBI:58228"/>
    </ligand>
</feature>
<dbReference type="Pfam" id="PF00185">
    <property type="entry name" value="OTCace"/>
    <property type="match status" value="1"/>
</dbReference>
<dbReference type="Pfam" id="PF02729">
    <property type="entry name" value="OTCace_N"/>
    <property type="match status" value="1"/>
</dbReference>
<dbReference type="PROSITE" id="PS00097">
    <property type="entry name" value="CARBAMOYLTRANSFERASE"/>
    <property type="match status" value="1"/>
</dbReference>
<sequence>MAKTIDLKGRSYLAEKDFSEEEILYLLDLAQQLKDQKAQGVRHRHLEGKNIALLFEKPSTRTRCAFTTACIDLGAHPEYLGKDDIQLGKKESIEDTAKVLGRMFDGIEFRGFEHEKVVSLAEHSGVPVWNGLTDLWHPTQMLADFMTVKEHTGRVKGVKLTYIGDGRNNVANSLLIGGAKVGMDVRICSPEDLFPDQDIVKMAETFAEESGGSITVTSDIDKAASGADVLYTDVWVSMGEEDKFAERIKLLKPYQVNMELVKKTGNENVIFLHCLPAFHDLHTKYGQNVYEQHGIKEMEVTDEVFRSKHSKVFDEAENRMHTIKAVMAATLGDLD</sequence>
<keyword evidence="6 9" id="KW-0808">Transferase</keyword>
<dbReference type="OrthoDB" id="9802587at2"/>
<dbReference type="Proteomes" id="UP000187367">
    <property type="component" value="Unassembled WGS sequence"/>
</dbReference>
<comment type="subcellular location">
    <subcellularLocation>
        <location evidence="2 9">Cytoplasm</location>
    </subcellularLocation>
</comment>
<feature type="binding site" evidence="9">
    <location>
        <begin position="59"/>
        <end position="62"/>
    </location>
    <ligand>
        <name>carbamoyl phosphate</name>
        <dbReference type="ChEBI" id="CHEBI:58228"/>
    </ligand>
</feature>
<evidence type="ECO:0000313" key="12">
    <source>
        <dbReference type="EMBL" id="OMI09217.1"/>
    </source>
</evidence>
<evidence type="ECO:0000256" key="9">
    <source>
        <dbReference type="HAMAP-Rule" id="MF_01109"/>
    </source>
</evidence>
<dbReference type="NCBIfam" id="NF001986">
    <property type="entry name" value="PRK00779.1"/>
    <property type="match status" value="1"/>
</dbReference>
<feature type="binding site" evidence="9">
    <location>
        <position position="110"/>
    </location>
    <ligand>
        <name>carbamoyl phosphate</name>
        <dbReference type="ChEBI" id="CHEBI:58228"/>
    </ligand>
</feature>
<feature type="binding site" evidence="9">
    <location>
        <begin position="137"/>
        <end position="140"/>
    </location>
    <ligand>
        <name>carbamoyl phosphate</name>
        <dbReference type="ChEBI" id="CHEBI:58228"/>
    </ligand>
</feature>
<dbReference type="AlphaFoldDB" id="A0A1R1QX43"/>
<dbReference type="Gene3D" id="3.40.50.1370">
    <property type="entry name" value="Aspartate/ornithine carbamoyltransferase"/>
    <property type="match status" value="2"/>
</dbReference>
<accession>A0A1R1QX43</accession>
<dbReference type="InterPro" id="IPR006132">
    <property type="entry name" value="Asp/Orn_carbamoyltranf_P-bd"/>
</dbReference>
<evidence type="ECO:0000313" key="13">
    <source>
        <dbReference type="Proteomes" id="UP000187367"/>
    </source>
</evidence>
<dbReference type="PRINTS" id="PR00100">
    <property type="entry name" value="AOTCASE"/>
</dbReference>
<organism evidence="12 13">
    <name type="scientific">Bacillus swezeyi</name>
    <dbReference type="NCBI Taxonomy" id="1925020"/>
    <lineage>
        <taxon>Bacteria</taxon>
        <taxon>Bacillati</taxon>
        <taxon>Bacillota</taxon>
        <taxon>Bacilli</taxon>
        <taxon>Bacillales</taxon>
        <taxon>Bacillaceae</taxon>
        <taxon>Bacillus</taxon>
    </lineage>
</organism>
<evidence type="ECO:0000259" key="11">
    <source>
        <dbReference type="Pfam" id="PF02729"/>
    </source>
</evidence>
<feature type="domain" description="Aspartate/ornithine carbamoyltransferase carbamoyl-P binding" evidence="11">
    <location>
        <begin position="10"/>
        <end position="150"/>
    </location>
</feature>
<evidence type="ECO:0000256" key="3">
    <source>
        <dbReference type="ARBA" id="ARBA00007805"/>
    </source>
</evidence>
<feature type="binding site" evidence="9">
    <location>
        <begin position="237"/>
        <end position="238"/>
    </location>
    <ligand>
        <name>L-ornithine</name>
        <dbReference type="ChEBI" id="CHEBI:46911"/>
    </ligand>
</feature>
<dbReference type="GO" id="GO:0005737">
    <property type="term" value="C:cytoplasm"/>
    <property type="evidence" value="ECO:0007669"/>
    <property type="project" value="UniProtKB-SubCell"/>
</dbReference>
<proteinExistence type="inferred from homology"/>
<dbReference type="HAMAP" id="MF_01109">
    <property type="entry name" value="OTCase"/>
    <property type="match status" value="1"/>
</dbReference>
<dbReference type="InterPro" id="IPR024904">
    <property type="entry name" value="OTCase_ArgI"/>
</dbReference>
<dbReference type="GO" id="GO:0016597">
    <property type="term" value="F:amino acid binding"/>
    <property type="evidence" value="ECO:0007669"/>
    <property type="project" value="InterPro"/>
</dbReference>
<comment type="similarity">
    <text evidence="3 9">Belongs to the aspartate/ornithine carbamoyltransferase superfamily. OTCase family.</text>
</comment>
<reference evidence="12 13" key="1">
    <citation type="submission" date="2017-01" db="EMBL/GenBank/DDBJ databases">
        <title>Bacillus phylogenomics.</title>
        <authorList>
            <person name="Dunlap C."/>
        </authorList>
    </citation>
    <scope>NUCLEOTIDE SEQUENCE [LARGE SCALE GENOMIC DNA]</scope>
    <source>
        <strain evidence="12 13">NRRL B-41282</strain>
    </source>
</reference>
<feature type="binding site" evidence="9">
    <location>
        <position position="319"/>
    </location>
    <ligand>
        <name>carbamoyl phosphate</name>
        <dbReference type="ChEBI" id="CHEBI:58228"/>
    </ligand>
</feature>
<dbReference type="PANTHER" id="PTHR45753:SF1">
    <property type="entry name" value="ORNITHINE CARBAMOYLTRANSFERASE, CATABOLIC"/>
    <property type="match status" value="1"/>
</dbReference>
<feature type="binding site" evidence="9">
    <location>
        <position position="86"/>
    </location>
    <ligand>
        <name>carbamoyl phosphate</name>
        <dbReference type="ChEBI" id="CHEBI:58228"/>
    </ligand>
</feature>
<comment type="catalytic activity">
    <reaction evidence="8 9">
        <text>carbamoyl phosphate + L-ornithine = L-citrulline + phosphate + H(+)</text>
        <dbReference type="Rhea" id="RHEA:19513"/>
        <dbReference type="ChEBI" id="CHEBI:15378"/>
        <dbReference type="ChEBI" id="CHEBI:43474"/>
        <dbReference type="ChEBI" id="CHEBI:46911"/>
        <dbReference type="ChEBI" id="CHEBI:57743"/>
        <dbReference type="ChEBI" id="CHEBI:58228"/>
        <dbReference type="EC" id="2.1.3.3"/>
    </reaction>
</comment>
<dbReference type="GO" id="GO:0042450">
    <property type="term" value="P:L-arginine biosynthetic process via ornithine"/>
    <property type="evidence" value="ECO:0007669"/>
    <property type="project" value="UniProtKB-UniRule"/>
</dbReference>
<feature type="domain" description="Aspartate/ornithine carbamoyltransferase Asp/Orn-binding" evidence="10">
    <location>
        <begin position="156"/>
        <end position="329"/>
    </location>
</feature>
<dbReference type="GO" id="GO:0019240">
    <property type="term" value="P:citrulline biosynthetic process"/>
    <property type="evidence" value="ECO:0007669"/>
    <property type="project" value="TreeGrafter"/>
</dbReference>
<dbReference type="GO" id="GO:0004585">
    <property type="term" value="F:ornithine carbamoyltransferase activity"/>
    <property type="evidence" value="ECO:0007669"/>
    <property type="project" value="UniProtKB-UniRule"/>
</dbReference>